<dbReference type="SUPFAM" id="SSF55298">
    <property type="entry name" value="YjgF-like"/>
    <property type="match status" value="1"/>
</dbReference>
<evidence type="ECO:0000313" key="3">
    <source>
        <dbReference type="Proteomes" id="UP000317429"/>
    </source>
</evidence>
<feature type="domain" description="Endoribonuclease L-PSP/chorismate mutase-like" evidence="1">
    <location>
        <begin position="4"/>
        <end position="140"/>
    </location>
</feature>
<dbReference type="Pfam" id="PF14588">
    <property type="entry name" value="YjgF_endoribonc"/>
    <property type="match status" value="1"/>
</dbReference>
<gene>
    <name evidence="2" type="ORF">Pla175_46540</name>
</gene>
<reference evidence="2 3" key="1">
    <citation type="submission" date="2019-02" db="EMBL/GenBank/DDBJ databases">
        <title>Deep-cultivation of Planctomycetes and their phenomic and genomic characterization uncovers novel biology.</title>
        <authorList>
            <person name="Wiegand S."/>
            <person name="Jogler M."/>
            <person name="Boedeker C."/>
            <person name="Pinto D."/>
            <person name="Vollmers J."/>
            <person name="Rivas-Marin E."/>
            <person name="Kohn T."/>
            <person name="Peeters S.H."/>
            <person name="Heuer A."/>
            <person name="Rast P."/>
            <person name="Oberbeckmann S."/>
            <person name="Bunk B."/>
            <person name="Jeske O."/>
            <person name="Meyerdierks A."/>
            <person name="Storesund J.E."/>
            <person name="Kallscheuer N."/>
            <person name="Luecker S."/>
            <person name="Lage O.M."/>
            <person name="Pohl T."/>
            <person name="Merkel B.J."/>
            <person name="Hornburger P."/>
            <person name="Mueller R.-W."/>
            <person name="Bruemmer F."/>
            <person name="Labrenz M."/>
            <person name="Spormann A.M."/>
            <person name="Op den Camp H."/>
            <person name="Overmann J."/>
            <person name="Amann R."/>
            <person name="Jetten M.S.M."/>
            <person name="Mascher T."/>
            <person name="Medema M.H."/>
            <person name="Devos D.P."/>
            <person name="Kaster A.-K."/>
            <person name="Ovreas L."/>
            <person name="Rohde M."/>
            <person name="Galperin M.Y."/>
            <person name="Jogler C."/>
        </authorList>
    </citation>
    <scope>NUCLEOTIDE SEQUENCE [LARGE SCALE GENOMIC DNA]</scope>
    <source>
        <strain evidence="2 3">Pla175</strain>
    </source>
</reference>
<protein>
    <submittedName>
        <fullName evidence="2">Endoribonuclease L-PSP</fullName>
    </submittedName>
</protein>
<dbReference type="OrthoDB" id="9806350at2"/>
<dbReference type="PANTHER" id="PTHR43760">
    <property type="entry name" value="ENDORIBONUCLEASE-RELATED"/>
    <property type="match status" value="1"/>
</dbReference>
<dbReference type="KEGG" id="pnd:Pla175_46540"/>
<dbReference type="Proteomes" id="UP000317429">
    <property type="component" value="Chromosome"/>
</dbReference>
<dbReference type="InterPro" id="IPR013813">
    <property type="entry name" value="Endoribo_LPSP/chorism_mut-like"/>
</dbReference>
<organism evidence="2 3">
    <name type="scientific">Pirellulimonas nuda</name>
    <dbReference type="NCBI Taxonomy" id="2528009"/>
    <lineage>
        <taxon>Bacteria</taxon>
        <taxon>Pseudomonadati</taxon>
        <taxon>Planctomycetota</taxon>
        <taxon>Planctomycetia</taxon>
        <taxon>Pirellulales</taxon>
        <taxon>Lacipirellulaceae</taxon>
        <taxon>Pirellulimonas</taxon>
    </lineage>
</organism>
<evidence type="ECO:0000313" key="2">
    <source>
        <dbReference type="EMBL" id="QDU91234.1"/>
    </source>
</evidence>
<dbReference type="RefSeq" id="WP_145291152.1">
    <property type="nucleotide sequence ID" value="NZ_CP036291.1"/>
</dbReference>
<dbReference type="AlphaFoldDB" id="A0A518DID4"/>
<evidence type="ECO:0000259" key="1">
    <source>
        <dbReference type="Pfam" id="PF14588"/>
    </source>
</evidence>
<dbReference type="Gene3D" id="3.30.1330.40">
    <property type="entry name" value="RutC-like"/>
    <property type="match status" value="1"/>
</dbReference>
<dbReference type="EMBL" id="CP036291">
    <property type="protein sequence ID" value="QDU91234.1"/>
    <property type="molecule type" value="Genomic_DNA"/>
</dbReference>
<sequence length="154" mass="15917">MSAEQRLVELGITLPSPPAVMGLYKPVIVVGSLAHTSGHGPLQADGKLTTGRLGDSLDVEAGYAAARLTGLAMLASLRAQLGTLDKVQRLVKTLGLVCATPEFTQHPAVINGFSELMREVFGADAGVAARSAFGTPSLPAGMAVEIEATFLLHP</sequence>
<dbReference type="PANTHER" id="PTHR43760:SF1">
    <property type="entry name" value="ENDORIBONUCLEASE L-PSP_CHORISMATE MUTASE-LIKE DOMAIN-CONTAINING PROTEIN"/>
    <property type="match status" value="1"/>
</dbReference>
<dbReference type="CDD" id="cd02199">
    <property type="entry name" value="YjgF_YER057c_UK114_like_1"/>
    <property type="match status" value="1"/>
</dbReference>
<dbReference type="InterPro" id="IPR035959">
    <property type="entry name" value="RutC-like_sf"/>
</dbReference>
<accession>A0A518DID4</accession>
<name>A0A518DID4_9BACT</name>
<proteinExistence type="predicted"/>
<keyword evidence="3" id="KW-1185">Reference proteome</keyword>